<sequence length="166" mass="17696">MKKVLAIVGFLMISGYAVAGLLLMNNWAVVAASHRPLDEAVSAMDVAKQDYSPLGGVAFAALGLLLASAWAWTALSKRFSTDPWIASALFSLILVLGAPAYFFASFANMNSVGDTFADWDAEAAAALELPLYLLSIGAMVLLFMLLAMPLFRAIIRGCSRSRRASS</sequence>
<dbReference type="Proteomes" id="UP000320717">
    <property type="component" value="Chromosome"/>
</dbReference>
<keyword evidence="1" id="KW-0812">Transmembrane</keyword>
<organism evidence="2 3">
    <name type="scientific">Glutamicibacter halophytocola</name>
    <dbReference type="NCBI Taxonomy" id="1933880"/>
    <lineage>
        <taxon>Bacteria</taxon>
        <taxon>Bacillati</taxon>
        <taxon>Actinomycetota</taxon>
        <taxon>Actinomycetes</taxon>
        <taxon>Micrococcales</taxon>
        <taxon>Micrococcaceae</taxon>
        <taxon>Glutamicibacter</taxon>
    </lineage>
</organism>
<gene>
    <name evidence="2" type="ORF">FQA45_10840</name>
</gene>
<protein>
    <recommendedName>
        <fullName evidence="4">DUF1772 domain-containing protein</fullName>
    </recommendedName>
</protein>
<evidence type="ECO:0000313" key="2">
    <source>
        <dbReference type="EMBL" id="QDY66777.1"/>
    </source>
</evidence>
<keyword evidence="1" id="KW-1133">Transmembrane helix</keyword>
<keyword evidence="3" id="KW-1185">Reference proteome</keyword>
<reference evidence="2 3" key="1">
    <citation type="submission" date="2019-07" db="EMBL/GenBank/DDBJ databases">
        <title>Complete Genome Sequence of drought tolerant Plant Growth-Promoting Rhizobacterium Glutamicibacter halophytocola DR408.</title>
        <authorList>
            <person name="Nishu S.D."/>
            <person name="Lee T.K."/>
        </authorList>
    </citation>
    <scope>NUCLEOTIDE SEQUENCE [LARGE SCALE GENOMIC DNA]</scope>
    <source>
        <strain evidence="2 3">DR408</strain>
    </source>
</reference>
<feature type="transmembrane region" description="Helical" evidence="1">
    <location>
        <begin position="55"/>
        <end position="72"/>
    </location>
</feature>
<name>A0ABX5YAU8_9MICC</name>
<keyword evidence="1" id="KW-0472">Membrane</keyword>
<dbReference type="RefSeq" id="WP_060703076.1">
    <property type="nucleotide sequence ID" value="NZ_CP012750.1"/>
</dbReference>
<dbReference type="EMBL" id="CP042260">
    <property type="protein sequence ID" value="QDY66777.1"/>
    <property type="molecule type" value="Genomic_DNA"/>
</dbReference>
<feature type="transmembrane region" description="Helical" evidence="1">
    <location>
        <begin position="129"/>
        <end position="155"/>
    </location>
</feature>
<evidence type="ECO:0000313" key="3">
    <source>
        <dbReference type="Proteomes" id="UP000320717"/>
    </source>
</evidence>
<evidence type="ECO:0008006" key="4">
    <source>
        <dbReference type="Google" id="ProtNLM"/>
    </source>
</evidence>
<proteinExistence type="predicted"/>
<feature type="transmembrane region" description="Helical" evidence="1">
    <location>
        <begin position="84"/>
        <end position="109"/>
    </location>
</feature>
<accession>A0ABX5YAU8</accession>
<evidence type="ECO:0000256" key="1">
    <source>
        <dbReference type="SAM" id="Phobius"/>
    </source>
</evidence>